<keyword evidence="7" id="KW-0406">Ion transport</keyword>
<evidence type="ECO:0000313" key="9">
    <source>
        <dbReference type="RefSeq" id="XP_010905382.1"/>
    </source>
</evidence>
<keyword evidence="7" id="KW-0813">Transport</keyword>
<evidence type="ECO:0000256" key="5">
    <source>
        <dbReference type="ARBA" id="ARBA00023008"/>
    </source>
</evidence>
<dbReference type="PANTHER" id="PTHR12483:SF42">
    <property type="entry name" value="COPPER TRANSPORTER 4"/>
    <property type="match status" value="1"/>
</dbReference>
<sequence length="174" mass="18488">MAMGRRGVMDDGMGGMTVPTMPGHHEMGGDMAMRMTFFWGKRVEVLFSGWPGDRGLGMYLLALLCVVATASLAECLSPVSDRLSQAAPTAATGSGRRISTAVLLTFLHAVRLGLLYLVMLAVMSFNVGVLIAAIAGHALGFLLSASGLCKRARPGDGEYPGNHNLFSYEYLCGR</sequence>
<dbReference type="AlphaFoldDB" id="A0A6I9Q9W8"/>
<reference evidence="9" key="1">
    <citation type="submission" date="2025-08" db="UniProtKB">
        <authorList>
            <consortium name="RefSeq"/>
        </authorList>
    </citation>
    <scope>IDENTIFICATION</scope>
</reference>
<feature type="transmembrane region" description="Helical" evidence="7">
    <location>
        <begin position="125"/>
        <end position="143"/>
    </location>
</feature>
<dbReference type="InterPro" id="IPR007274">
    <property type="entry name" value="Cop_transporter"/>
</dbReference>
<protein>
    <recommendedName>
        <fullName evidence="7">Copper transport protein</fullName>
    </recommendedName>
</protein>
<name>A0A6I9Q9W8_ELAGV</name>
<evidence type="ECO:0000256" key="4">
    <source>
        <dbReference type="ARBA" id="ARBA00022989"/>
    </source>
</evidence>
<dbReference type="Proteomes" id="UP000504607">
    <property type="component" value="Unplaced"/>
</dbReference>
<feature type="transmembrane region" description="Helical" evidence="7">
    <location>
        <begin position="56"/>
        <end position="77"/>
    </location>
</feature>
<feature type="transmembrane region" description="Helical" evidence="7">
    <location>
        <begin position="98"/>
        <end position="119"/>
    </location>
</feature>
<comment type="subcellular location">
    <subcellularLocation>
        <location evidence="7">Membrane</location>
        <topology evidence="7">Multi-pass membrane protein</topology>
    </subcellularLocation>
</comment>
<keyword evidence="8" id="KW-1185">Reference proteome</keyword>
<evidence type="ECO:0000256" key="7">
    <source>
        <dbReference type="RuleBase" id="RU367022"/>
    </source>
</evidence>
<keyword evidence="6 7" id="KW-0472">Membrane</keyword>
<evidence type="ECO:0000256" key="2">
    <source>
        <dbReference type="ARBA" id="ARBA00022692"/>
    </source>
</evidence>
<dbReference type="GO" id="GO:0005886">
    <property type="term" value="C:plasma membrane"/>
    <property type="evidence" value="ECO:0007669"/>
    <property type="project" value="TreeGrafter"/>
</dbReference>
<evidence type="ECO:0000313" key="8">
    <source>
        <dbReference type="Proteomes" id="UP000504607"/>
    </source>
</evidence>
<dbReference type="KEGG" id="egu:105032598"/>
<comment type="similarity">
    <text evidence="1 7">Belongs to the copper transporter (Ctr) (TC 1.A.56) family. SLC31A subfamily.</text>
</comment>
<dbReference type="Pfam" id="PF04145">
    <property type="entry name" value="Ctr"/>
    <property type="match status" value="1"/>
</dbReference>
<evidence type="ECO:0000256" key="6">
    <source>
        <dbReference type="ARBA" id="ARBA00023136"/>
    </source>
</evidence>
<dbReference type="GeneID" id="105032598"/>
<keyword evidence="4 7" id="KW-1133">Transmembrane helix</keyword>
<keyword evidence="2 7" id="KW-0812">Transmembrane</keyword>
<dbReference type="InParanoid" id="A0A6I9Q9W8"/>
<organism evidence="8 9">
    <name type="scientific">Elaeis guineensis var. tenera</name>
    <name type="common">Oil palm</name>
    <dbReference type="NCBI Taxonomy" id="51953"/>
    <lineage>
        <taxon>Eukaryota</taxon>
        <taxon>Viridiplantae</taxon>
        <taxon>Streptophyta</taxon>
        <taxon>Embryophyta</taxon>
        <taxon>Tracheophyta</taxon>
        <taxon>Spermatophyta</taxon>
        <taxon>Magnoliopsida</taxon>
        <taxon>Liliopsida</taxon>
        <taxon>Arecaceae</taxon>
        <taxon>Arecoideae</taxon>
        <taxon>Cocoseae</taxon>
        <taxon>Elaeidinae</taxon>
        <taxon>Elaeis</taxon>
    </lineage>
</organism>
<evidence type="ECO:0000256" key="3">
    <source>
        <dbReference type="ARBA" id="ARBA00022796"/>
    </source>
</evidence>
<proteinExistence type="inferred from homology"/>
<keyword evidence="3 7" id="KW-0187">Copper transport</keyword>
<accession>A0A6I9Q9W8</accession>
<dbReference type="OrthoDB" id="73901at2759"/>
<dbReference type="GO" id="GO:0005375">
    <property type="term" value="F:copper ion transmembrane transporter activity"/>
    <property type="evidence" value="ECO:0007669"/>
    <property type="project" value="UniProtKB-UniRule"/>
</dbReference>
<evidence type="ECO:0000256" key="1">
    <source>
        <dbReference type="ARBA" id="ARBA00006921"/>
    </source>
</evidence>
<dbReference type="FunCoup" id="A0A6I9Q9W8">
    <property type="interactions" value="66"/>
</dbReference>
<keyword evidence="5 7" id="KW-0186">Copper</keyword>
<dbReference type="PANTHER" id="PTHR12483">
    <property type="entry name" value="SOLUTE CARRIER FAMILY 31 COPPER TRANSPORTERS"/>
    <property type="match status" value="1"/>
</dbReference>
<dbReference type="RefSeq" id="XP_010905382.1">
    <property type="nucleotide sequence ID" value="XM_010907080.3"/>
</dbReference>
<gene>
    <name evidence="9" type="primary">LOC105032598</name>
</gene>